<comment type="catalytic activity">
    <reaction evidence="1">
        <text>ATP + protein L-histidine = ADP + protein N-phospho-L-histidine.</text>
        <dbReference type="EC" id="2.7.13.3"/>
    </reaction>
</comment>
<dbReference type="InterPro" id="IPR050351">
    <property type="entry name" value="BphY/WalK/GraS-like"/>
</dbReference>
<evidence type="ECO:0000256" key="3">
    <source>
        <dbReference type="ARBA" id="ARBA00012438"/>
    </source>
</evidence>
<dbReference type="PRINTS" id="PR00344">
    <property type="entry name" value="BCTRLSENSOR"/>
</dbReference>
<dbReference type="InterPro" id="IPR035965">
    <property type="entry name" value="PAS-like_dom_sf"/>
</dbReference>
<comment type="subcellular location">
    <subcellularLocation>
        <location evidence="2">Cell membrane</location>
    </subcellularLocation>
</comment>
<evidence type="ECO:0000259" key="18">
    <source>
        <dbReference type="PROSITE" id="PS50109"/>
    </source>
</evidence>
<keyword evidence="7" id="KW-0597">Phosphoprotein</keyword>
<evidence type="ECO:0000256" key="4">
    <source>
        <dbReference type="ARBA" id="ARBA00019665"/>
    </source>
</evidence>
<dbReference type="PROSITE" id="PS50109">
    <property type="entry name" value="HIS_KIN"/>
    <property type="match status" value="1"/>
</dbReference>
<dbReference type="Gene3D" id="3.30.565.10">
    <property type="entry name" value="Histidine kinase-like ATPase, C-terminal domain"/>
    <property type="match status" value="1"/>
</dbReference>
<dbReference type="RefSeq" id="WP_027311805.1">
    <property type="nucleotide sequence ID" value="NZ_JBHLZN010000002.1"/>
</dbReference>
<dbReference type="SUPFAM" id="SSF55785">
    <property type="entry name" value="PYP-like sensor domain (PAS domain)"/>
    <property type="match status" value="1"/>
</dbReference>
<dbReference type="InterPro" id="IPR003661">
    <property type="entry name" value="HisK_dim/P_dom"/>
</dbReference>
<dbReference type="InterPro" id="IPR014310">
    <property type="entry name" value="Sig_transdc_His_kinase_PhoR"/>
</dbReference>
<evidence type="ECO:0000256" key="17">
    <source>
        <dbReference type="ARBA" id="ARBA00025207"/>
    </source>
</evidence>
<sequence length="432" mass="48555">MRTHLNRLLLLLVGGLLLGGLSGSALIGMVSALLLALGWHLWQLRKLVAWLASNTRGDMPEGEGLWGEIFDDLYRLQKQQADERQRLQVIISRIQESTSALRDGVVLLDAQGNLEWWNPACANLLGLKYPQDRGHPLTNLVRQPEFVRYFNARQYHEPLDIPSPLGRGRYLQFNITLFGKGDRLLLVHDVTRLQHLERMRQDFVANASHELRTPLTVISGYLETLSDHLDQLPRPWVRPLQQMTVQAKRMQTLITDLLTLSRLETTQVDAPSEAINLEKMLQAIRQDALALGADKQQRIELEVEPGLQLLGREPELHSAFSNLAFNAVKYTPAGGHIRLRWYRLGEQGVLEVQDNGPGIEAEHLPRLTERFYRVDSSRSAESGGTGLGLAIVKHVLLRHQAELSIDSVPGQGSIFRCKFPPGLLQQNPGAAL</sequence>
<dbReference type="Pfam" id="PF02518">
    <property type="entry name" value="HATPase_c"/>
    <property type="match status" value="1"/>
</dbReference>
<keyword evidence="11" id="KW-0547">Nucleotide-binding</keyword>
<comment type="caution">
    <text evidence="20">The sequence shown here is derived from an EMBL/GenBank/DDBJ whole genome shotgun (WGS) entry which is preliminary data.</text>
</comment>
<dbReference type="PROSITE" id="PS50112">
    <property type="entry name" value="PAS"/>
    <property type="match status" value="1"/>
</dbReference>
<keyword evidence="5" id="KW-0813">Transport</keyword>
<dbReference type="InterPro" id="IPR005467">
    <property type="entry name" value="His_kinase_dom"/>
</dbReference>
<keyword evidence="12 20" id="KW-0418">Kinase</keyword>
<name>A0ABV5ZAN8_9GAMM</name>
<proteinExistence type="predicted"/>
<evidence type="ECO:0000256" key="13">
    <source>
        <dbReference type="ARBA" id="ARBA00022840"/>
    </source>
</evidence>
<dbReference type="NCBIfam" id="TIGR02966">
    <property type="entry name" value="phoR_proteo"/>
    <property type="match status" value="1"/>
</dbReference>
<evidence type="ECO:0000256" key="15">
    <source>
        <dbReference type="ARBA" id="ARBA00023012"/>
    </source>
</evidence>
<dbReference type="Gene3D" id="3.30.450.20">
    <property type="entry name" value="PAS domain"/>
    <property type="match status" value="1"/>
</dbReference>
<dbReference type="CDD" id="cd00082">
    <property type="entry name" value="HisKA"/>
    <property type="match status" value="1"/>
</dbReference>
<evidence type="ECO:0000256" key="5">
    <source>
        <dbReference type="ARBA" id="ARBA00022448"/>
    </source>
</evidence>
<dbReference type="Proteomes" id="UP001589628">
    <property type="component" value="Unassembled WGS sequence"/>
</dbReference>
<dbReference type="InterPro" id="IPR036890">
    <property type="entry name" value="HATPase_C_sf"/>
</dbReference>
<evidence type="ECO:0000256" key="10">
    <source>
        <dbReference type="ARBA" id="ARBA00022692"/>
    </source>
</evidence>
<dbReference type="Pfam" id="PF13188">
    <property type="entry name" value="PAS_8"/>
    <property type="match status" value="1"/>
</dbReference>
<evidence type="ECO:0000256" key="14">
    <source>
        <dbReference type="ARBA" id="ARBA00022989"/>
    </source>
</evidence>
<dbReference type="InterPro" id="IPR036097">
    <property type="entry name" value="HisK_dim/P_sf"/>
</dbReference>
<keyword evidence="14" id="KW-1133">Transmembrane helix</keyword>
<keyword evidence="10" id="KW-0812">Transmembrane</keyword>
<evidence type="ECO:0000256" key="16">
    <source>
        <dbReference type="ARBA" id="ARBA00023136"/>
    </source>
</evidence>
<dbReference type="EMBL" id="JBHLZN010000002">
    <property type="protein sequence ID" value="MFB9886342.1"/>
    <property type="molecule type" value="Genomic_DNA"/>
</dbReference>
<dbReference type="InterPro" id="IPR021766">
    <property type="entry name" value="PhoR_N"/>
</dbReference>
<dbReference type="SUPFAM" id="SSF47384">
    <property type="entry name" value="Homodimeric domain of signal transducing histidine kinase"/>
    <property type="match status" value="1"/>
</dbReference>
<evidence type="ECO:0000259" key="19">
    <source>
        <dbReference type="PROSITE" id="PS50112"/>
    </source>
</evidence>
<keyword evidence="6" id="KW-1003">Cell membrane</keyword>
<dbReference type="InterPro" id="IPR004358">
    <property type="entry name" value="Sig_transdc_His_kin-like_C"/>
</dbReference>
<accession>A0ABV5ZAN8</accession>
<evidence type="ECO:0000256" key="9">
    <source>
        <dbReference type="ARBA" id="ARBA00022679"/>
    </source>
</evidence>
<feature type="domain" description="Histidine kinase" evidence="18">
    <location>
        <begin position="206"/>
        <end position="423"/>
    </location>
</feature>
<dbReference type="InterPro" id="IPR003594">
    <property type="entry name" value="HATPase_dom"/>
</dbReference>
<dbReference type="SMART" id="SM00387">
    <property type="entry name" value="HATPase_c"/>
    <property type="match status" value="1"/>
</dbReference>
<evidence type="ECO:0000256" key="12">
    <source>
        <dbReference type="ARBA" id="ARBA00022777"/>
    </source>
</evidence>
<evidence type="ECO:0000256" key="8">
    <source>
        <dbReference type="ARBA" id="ARBA00022592"/>
    </source>
</evidence>
<dbReference type="Pfam" id="PF11808">
    <property type="entry name" value="PhoR"/>
    <property type="match status" value="1"/>
</dbReference>
<evidence type="ECO:0000256" key="11">
    <source>
        <dbReference type="ARBA" id="ARBA00022741"/>
    </source>
</evidence>
<keyword evidence="21" id="KW-1185">Reference proteome</keyword>
<dbReference type="CDD" id="cd00130">
    <property type="entry name" value="PAS"/>
    <property type="match status" value="1"/>
</dbReference>
<keyword evidence="9 20" id="KW-0808">Transferase</keyword>
<dbReference type="PANTHER" id="PTHR45453">
    <property type="entry name" value="PHOSPHATE REGULON SENSOR PROTEIN PHOR"/>
    <property type="match status" value="1"/>
</dbReference>
<organism evidence="20 21">
    <name type="scientific">Balneatrix alpica</name>
    <dbReference type="NCBI Taxonomy" id="75684"/>
    <lineage>
        <taxon>Bacteria</taxon>
        <taxon>Pseudomonadati</taxon>
        <taxon>Pseudomonadota</taxon>
        <taxon>Gammaproteobacteria</taxon>
        <taxon>Oceanospirillales</taxon>
        <taxon>Balneatrichaceae</taxon>
        <taxon>Balneatrix</taxon>
    </lineage>
</organism>
<comment type="function">
    <text evidence="17">Member of the two-component regulatory system PhoR/PhoB involved in the phosphate regulon genes expression. PhoR may function as a membrane-associated protein kinase that phosphorylates PhoB in response to environmental signals.</text>
</comment>
<dbReference type="Pfam" id="PF00512">
    <property type="entry name" value="HisKA"/>
    <property type="match status" value="1"/>
</dbReference>
<evidence type="ECO:0000313" key="20">
    <source>
        <dbReference type="EMBL" id="MFB9886342.1"/>
    </source>
</evidence>
<evidence type="ECO:0000256" key="2">
    <source>
        <dbReference type="ARBA" id="ARBA00004236"/>
    </source>
</evidence>
<keyword evidence="16" id="KW-0472">Membrane</keyword>
<evidence type="ECO:0000256" key="6">
    <source>
        <dbReference type="ARBA" id="ARBA00022475"/>
    </source>
</evidence>
<dbReference type="GO" id="GO:0004673">
    <property type="term" value="F:protein histidine kinase activity"/>
    <property type="evidence" value="ECO:0007669"/>
    <property type="project" value="UniProtKB-EC"/>
</dbReference>
<keyword evidence="8" id="KW-0592">Phosphate transport</keyword>
<evidence type="ECO:0000313" key="21">
    <source>
        <dbReference type="Proteomes" id="UP001589628"/>
    </source>
</evidence>
<dbReference type="SMART" id="SM00388">
    <property type="entry name" value="HisKA"/>
    <property type="match status" value="1"/>
</dbReference>
<evidence type="ECO:0000256" key="7">
    <source>
        <dbReference type="ARBA" id="ARBA00022553"/>
    </source>
</evidence>
<dbReference type="InterPro" id="IPR000014">
    <property type="entry name" value="PAS"/>
</dbReference>
<dbReference type="Gene3D" id="1.10.287.130">
    <property type="match status" value="1"/>
</dbReference>
<dbReference type="NCBIfam" id="NF008235">
    <property type="entry name" value="PRK11006.1"/>
    <property type="match status" value="1"/>
</dbReference>
<keyword evidence="13" id="KW-0067">ATP-binding</keyword>
<dbReference type="EC" id="2.7.13.3" evidence="3"/>
<protein>
    <recommendedName>
        <fullName evidence="4">Phosphate regulon sensor protein PhoR</fullName>
        <ecNumber evidence="3">2.7.13.3</ecNumber>
    </recommendedName>
</protein>
<dbReference type="SUPFAM" id="SSF55874">
    <property type="entry name" value="ATPase domain of HSP90 chaperone/DNA topoisomerase II/histidine kinase"/>
    <property type="match status" value="1"/>
</dbReference>
<dbReference type="PANTHER" id="PTHR45453:SF1">
    <property type="entry name" value="PHOSPHATE REGULON SENSOR PROTEIN PHOR"/>
    <property type="match status" value="1"/>
</dbReference>
<reference evidence="20 21" key="1">
    <citation type="submission" date="2024-09" db="EMBL/GenBank/DDBJ databases">
        <authorList>
            <person name="Sun Q."/>
            <person name="Mori K."/>
        </authorList>
    </citation>
    <scope>NUCLEOTIDE SEQUENCE [LARGE SCALE GENOMIC DNA]</scope>
    <source>
        <strain evidence="20 21">ATCC 51285</strain>
    </source>
</reference>
<keyword evidence="15" id="KW-0902">Two-component regulatory system</keyword>
<feature type="domain" description="PAS" evidence="19">
    <location>
        <begin position="90"/>
        <end position="145"/>
    </location>
</feature>
<evidence type="ECO:0000256" key="1">
    <source>
        <dbReference type="ARBA" id="ARBA00000085"/>
    </source>
</evidence>
<gene>
    <name evidence="20" type="primary">phoR</name>
    <name evidence="20" type="ORF">ACFFLH_07975</name>
</gene>
<dbReference type="SMART" id="SM00091">
    <property type="entry name" value="PAS"/>
    <property type="match status" value="1"/>
</dbReference>